<keyword evidence="1" id="KW-0732">Signal</keyword>
<dbReference type="Gene3D" id="3.40.33.10">
    <property type="entry name" value="CAP"/>
    <property type="match status" value="1"/>
</dbReference>
<proteinExistence type="predicted"/>
<dbReference type="Proteomes" id="UP000245708">
    <property type="component" value="Unassembled WGS sequence"/>
</dbReference>
<sequence length="154" mass="15930">MTPRILALVLMSILAACAPRAGTERISAGGTVDLASAGTQLSFQRAGGGIIRPLLHSPELQAAAEVQAADLGDANRRGQIGASGTALADRLQRAGYSACASVENVANGTSDIRSTIGQWMTNPQQRANILNPEVTQFGFAGSGETWVLVLARPC</sequence>
<evidence type="ECO:0000256" key="1">
    <source>
        <dbReference type="SAM" id="SignalP"/>
    </source>
</evidence>
<feature type="chain" id="PRO_5016339946" description="SCP domain-containing protein" evidence="1">
    <location>
        <begin position="22"/>
        <end position="154"/>
    </location>
</feature>
<dbReference type="AlphaFoldDB" id="A0A316GLQ6"/>
<dbReference type="InterPro" id="IPR035940">
    <property type="entry name" value="CAP_sf"/>
</dbReference>
<evidence type="ECO:0000259" key="2">
    <source>
        <dbReference type="Pfam" id="PF00188"/>
    </source>
</evidence>
<organism evidence="3 4">
    <name type="scientific">Roseicyclus mahoneyensis</name>
    <dbReference type="NCBI Taxonomy" id="164332"/>
    <lineage>
        <taxon>Bacteria</taxon>
        <taxon>Pseudomonadati</taxon>
        <taxon>Pseudomonadota</taxon>
        <taxon>Alphaproteobacteria</taxon>
        <taxon>Rhodobacterales</taxon>
        <taxon>Roseobacteraceae</taxon>
        <taxon>Roseicyclus</taxon>
    </lineage>
</organism>
<accession>A0A316GLQ6</accession>
<dbReference type="PANTHER" id="PTHR31157">
    <property type="entry name" value="SCP DOMAIN-CONTAINING PROTEIN"/>
    <property type="match status" value="1"/>
</dbReference>
<comment type="caution">
    <text evidence="3">The sequence shown here is derived from an EMBL/GenBank/DDBJ whole genome shotgun (WGS) entry which is preliminary data.</text>
</comment>
<keyword evidence="4" id="KW-1185">Reference proteome</keyword>
<dbReference type="EMBL" id="QGGW01000003">
    <property type="protein sequence ID" value="PWK61168.1"/>
    <property type="molecule type" value="Genomic_DNA"/>
</dbReference>
<dbReference type="PROSITE" id="PS51257">
    <property type="entry name" value="PROKAR_LIPOPROTEIN"/>
    <property type="match status" value="1"/>
</dbReference>
<feature type="signal peptide" evidence="1">
    <location>
        <begin position="1"/>
        <end position="21"/>
    </location>
</feature>
<dbReference type="InterPro" id="IPR014044">
    <property type="entry name" value="CAP_dom"/>
</dbReference>
<reference evidence="3 4" key="1">
    <citation type="submission" date="2018-05" db="EMBL/GenBank/DDBJ databases">
        <title>Genomic Encyclopedia of Type Strains, Phase IV (KMG-IV): sequencing the most valuable type-strain genomes for metagenomic binning, comparative biology and taxonomic classification.</title>
        <authorList>
            <person name="Goeker M."/>
        </authorList>
    </citation>
    <scope>NUCLEOTIDE SEQUENCE [LARGE SCALE GENOMIC DNA]</scope>
    <source>
        <strain evidence="3 4">DSM 16097</strain>
    </source>
</reference>
<dbReference type="CDD" id="cd05379">
    <property type="entry name" value="CAP_bacterial"/>
    <property type="match status" value="1"/>
</dbReference>
<name>A0A316GLQ6_9RHOB</name>
<feature type="domain" description="SCP" evidence="2">
    <location>
        <begin position="52"/>
        <end position="140"/>
    </location>
</feature>
<evidence type="ECO:0000313" key="4">
    <source>
        <dbReference type="Proteomes" id="UP000245708"/>
    </source>
</evidence>
<dbReference type="Pfam" id="PF00188">
    <property type="entry name" value="CAP"/>
    <property type="match status" value="1"/>
</dbReference>
<dbReference type="RefSeq" id="WP_170119035.1">
    <property type="nucleotide sequence ID" value="NZ_QGGW01000003.1"/>
</dbReference>
<dbReference type="PANTHER" id="PTHR31157:SF1">
    <property type="entry name" value="SCP DOMAIN-CONTAINING PROTEIN"/>
    <property type="match status" value="1"/>
</dbReference>
<evidence type="ECO:0000313" key="3">
    <source>
        <dbReference type="EMBL" id="PWK61168.1"/>
    </source>
</evidence>
<gene>
    <name evidence="3" type="ORF">C7455_103370</name>
</gene>
<protein>
    <recommendedName>
        <fullName evidence="2">SCP domain-containing protein</fullName>
    </recommendedName>
</protein>